<sequence length="498" mass="55662" precursor="true">MLVCSLHLQRTRFTCLPVVFAFLCTGLLSHEANAIDPAEAATAWFDKVLSGEVVLTAQPSGTDASEAPHLELSTNSQEAASEFAVTLWQAYRDAATTQGWQQQIPQPSRVGRTTSSGQSAPSTPPTQSIDIIEMESSDGQRMPCCLLQKGDKPPNGWPLFICMHGGGKYFGKEKLTDPHGWMVNSREFTTQIALARKVYQPDGMYFVPRMADDNRGRWFHQHNLELFQRLIRGCILFYDVDPNRVYITGISQGGYGTGHLAPLLADRFAAASPMAGGAEVVYENLRNLPFRSEIGEHDTMYRRIELAQKTHEKLEELHQSDPGGYSHLLSIQKGKGHGIDYSPVPNWLSEHTRNPYPQRVVWRCHEKDGFYNPHFYWLSVTEVPSSGYYHIIAEIDRETQTIEINAHQNPGGKAEEGDITANQPLSSTDLVVHLNDQLLDLDEPFVIKVNGQVQFSGIRARTPSTMARNLAIRGDLNYAFPVDIVLKLHETPQAEPAH</sequence>
<keyword evidence="2" id="KW-0732">Signal</keyword>
<accession>A0A518G043</accession>
<evidence type="ECO:0000256" key="2">
    <source>
        <dbReference type="SAM" id="SignalP"/>
    </source>
</evidence>
<dbReference type="EMBL" id="CP036298">
    <property type="protein sequence ID" value="QDV21910.1"/>
    <property type="molecule type" value="Genomic_DNA"/>
</dbReference>
<reference evidence="3 4" key="1">
    <citation type="submission" date="2019-02" db="EMBL/GenBank/DDBJ databases">
        <title>Deep-cultivation of Planctomycetes and their phenomic and genomic characterization uncovers novel biology.</title>
        <authorList>
            <person name="Wiegand S."/>
            <person name="Jogler M."/>
            <person name="Boedeker C."/>
            <person name="Pinto D."/>
            <person name="Vollmers J."/>
            <person name="Rivas-Marin E."/>
            <person name="Kohn T."/>
            <person name="Peeters S.H."/>
            <person name="Heuer A."/>
            <person name="Rast P."/>
            <person name="Oberbeckmann S."/>
            <person name="Bunk B."/>
            <person name="Jeske O."/>
            <person name="Meyerdierks A."/>
            <person name="Storesund J.E."/>
            <person name="Kallscheuer N."/>
            <person name="Luecker S."/>
            <person name="Lage O.M."/>
            <person name="Pohl T."/>
            <person name="Merkel B.J."/>
            <person name="Hornburger P."/>
            <person name="Mueller R.-W."/>
            <person name="Bruemmer F."/>
            <person name="Labrenz M."/>
            <person name="Spormann A.M."/>
            <person name="Op den Camp H."/>
            <person name="Overmann J."/>
            <person name="Amann R."/>
            <person name="Jetten M.S.M."/>
            <person name="Mascher T."/>
            <person name="Medema M.H."/>
            <person name="Devos D.P."/>
            <person name="Kaster A.-K."/>
            <person name="Ovreas L."/>
            <person name="Rohde M."/>
            <person name="Galperin M.Y."/>
            <person name="Jogler C."/>
        </authorList>
    </citation>
    <scope>NUCLEOTIDE SEQUENCE [LARGE SCALE GENOMIC DNA]</scope>
    <source>
        <strain evidence="3 4">Q31a</strain>
    </source>
</reference>
<name>A0A518G043_9BACT</name>
<feature type="signal peptide" evidence="2">
    <location>
        <begin position="1"/>
        <end position="34"/>
    </location>
</feature>
<evidence type="ECO:0008006" key="5">
    <source>
        <dbReference type="Google" id="ProtNLM"/>
    </source>
</evidence>
<evidence type="ECO:0000256" key="1">
    <source>
        <dbReference type="SAM" id="MobiDB-lite"/>
    </source>
</evidence>
<dbReference type="Proteomes" id="UP000318017">
    <property type="component" value="Chromosome"/>
</dbReference>
<dbReference type="RefSeq" id="WP_145072659.1">
    <property type="nucleotide sequence ID" value="NZ_CP036298.1"/>
</dbReference>
<dbReference type="AlphaFoldDB" id="A0A518G043"/>
<gene>
    <name evidence="3" type="ORF">Q31a_01890</name>
</gene>
<dbReference type="InterPro" id="IPR029058">
    <property type="entry name" value="AB_hydrolase_fold"/>
</dbReference>
<organism evidence="3 4">
    <name type="scientific">Aureliella helgolandensis</name>
    <dbReference type="NCBI Taxonomy" id="2527968"/>
    <lineage>
        <taxon>Bacteria</taxon>
        <taxon>Pseudomonadati</taxon>
        <taxon>Planctomycetota</taxon>
        <taxon>Planctomycetia</taxon>
        <taxon>Pirellulales</taxon>
        <taxon>Pirellulaceae</taxon>
        <taxon>Aureliella</taxon>
    </lineage>
</organism>
<dbReference type="Gene3D" id="3.40.50.1820">
    <property type="entry name" value="alpha/beta hydrolase"/>
    <property type="match status" value="1"/>
</dbReference>
<feature type="region of interest" description="Disordered" evidence="1">
    <location>
        <begin position="98"/>
        <end position="128"/>
    </location>
</feature>
<dbReference type="KEGG" id="ahel:Q31a_01890"/>
<evidence type="ECO:0000313" key="4">
    <source>
        <dbReference type="Proteomes" id="UP000318017"/>
    </source>
</evidence>
<dbReference type="OrthoDB" id="9764953at2"/>
<feature type="chain" id="PRO_5021716882" description="Alpha/beta hydrolase family protein" evidence="2">
    <location>
        <begin position="35"/>
        <end position="498"/>
    </location>
</feature>
<dbReference type="SUPFAM" id="SSF53474">
    <property type="entry name" value="alpha/beta-Hydrolases"/>
    <property type="match status" value="1"/>
</dbReference>
<keyword evidence="4" id="KW-1185">Reference proteome</keyword>
<protein>
    <recommendedName>
        <fullName evidence="5">Alpha/beta hydrolase family protein</fullName>
    </recommendedName>
</protein>
<proteinExistence type="predicted"/>
<evidence type="ECO:0000313" key="3">
    <source>
        <dbReference type="EMBL" id="QDV21910.1"/>
    </source>
</evidence>